<reference evidence="2 3" key="1">
    <citation type="journal article" date="2016" name="Nat. Commun.">
        <title>Thousands of microbial genomes shed light on interconnected biogeochemical processes in an aquifer system.</title>
        <authorList>
            <person name="Anantharaman K."/>
            <person name="Brown C.T."/>
            <person name="Hug L.A."/>
            <person name="Sharon I."/>
            <person name="Castelle C.J."/>
            <person name="Probst A.J."/>
            <person name="Thomas B.C."/>
            <person name="Singh A."/>
            <person name="Wilkins M.J."/>
            <person name="Karaoz U."/>
            <person name="Brodie E.L."/>
            <person name="Williams K.H."/>
            <person name="Hubbard S.S."/>
            <person name="Banfield J.F."/>
        </authorList>
    </citation>
    <scope>NUCLEOTIDE SEQUENCE [LARGE SCALE GENOMIC DNA]</scope>
</reference>
<comment type="caution">
    <text evidence="2">The sequence shown here is derived from an EMBL/GenBank/DDBJ whole genome shotgun (WGS) entry which is preliminary data.</text>
</comment>
<keyword evidence="1" id="KW-0472">Membrane</keyword>
<keyword evidence="1" id="KW-0812">Transmembrane</keyword>
<feature type="transmembrane region" description="Helical" evidence="1">
    <location>
        <begin position="9"/>
        <end position="33"/>
    </location>
</feature>
<gene>
    <name evidence="2" type="ORF">A2406_02090</name>
</gene>
<evidence type="ECO:0000256" key="1">
    <source>
        <dbReference type="SAM" id="Phobius"/>
    </source>
</evidence>
<evidence type="ECO:0000313" key="2">
    <source>
        <dbReference type="EMBL" id="OGY94267.1"/>
    </source>
</evidence>
<name>A0A1G2C1G2_9BACT</name>
<proteinExistence type="predicted"/>
<organism evidence="2 3">
    <name type="scientific">Candidatus Komeilibacteria bacterium RIFOXYC1_FULL_37_11</name>
    <dbReference type="NCBI Taxonomy" id="1798555"/>
    <lineage>
        <taxon>Bacteria</taxon>
        <taxon>Candidatus Komeiliibacteriota</taxon>
    </lineage>
</organism>
<dbReference type="EMBL" id="MHKQ01000010">
    <property type="protein sequence ID" value="OGY94267.1"/>
    <property type="molecule type" value="Genomic_DNA"/>
</dbReference>
<accession>A0A1G2C1G2</accession>
<feature type="transmembrane region" description="Helical" evidence="1">
    <location>
        <begin position="45"/>
        <end position="65"/>
    </location>
</feature>
<protein>
    <submittedName>
        <fullName evidence="2">Uncharacterized protein</fullName>
    </submittedName>
</protein>
<keyword evidence="1" id="KW-1133">Transmembrane helix</keyword>
<sequence length="75" mass="8506">MTFNKIAELVLVLVILLFSSAIILGILIAISVLHELGIFNLDIKVQILVITGMSTVFLLIMKMIVDRIKEYNRYI</sequence>
<dbReference type="Proteomes" id="UP000177626">
    <property type="component" value="Unassembled WGS sequence"/>
</dbReference>
<evidence type="ECO:0000313" key="3">
    <source>
        <dbReference type="Proteomes" id="UP000177626"/>
    </source>
</evidence>
<dbReference type="AlphaFoldDB" id="A0A1G2C1G2"/>